<proteinExistence type="predicted"/>
<dbReference type="PANTHER" id="PTHR20905:SF30">
    <property type="entry name" value="N-ACETYLTRANSFERASE DOMAIN-CONTAINING PROTEIN"/>
    <property type="match status" value="1"/>
</dbReference>
<organism evidence="1 2">
    <name type="scientific">Pristionchus mayeri</name>
    <dbReference type="NCBI Taxonomy" id="1317129"/>
    <lineage>
        <taxon>Eukaryota</taxon>
        <taxon>Metazoa</taxon>
        <taxon>Ecdysozoa</taxon>
        <taxon>Nematoda</taxon>
        <taxon>Chromadorea</taxon>
        <taxon>Rhabditida</taxon>
        <taxon>Rhabditina</taxon>
        <taxon>Diplogasteromorpha</taxon>
        <taxon>Diplogasteroidea</taxon>
        <taxon>Neodiplogasteridae</taxon>
        <taxon>Pristionchus</taxon>
    </lineage>
</organism>
<dbReference type="Proteomes" id="UP001328107">
    <property type="component" value="Unassembled WGS sequence"/>
</dbReference>
<dbReference type="PANTHER" id="PTHR20905">
    <property type="entry name" value="N-ACETYLTRANSFERASE-RELATED"/>
    <property type="match status" value="1"/>
</dbReference>
<name>A0AAN5CF65_9BILA</name>
<evidence type="ECO:0000313" key="1">
    <source>
        <dbReference type="EMBL" id="GMR40804.1"/>
    </source>
</evidence>
<dbReference type="SUPFAM" id="SSF55729">
    <property type="entry name" value="Acyl-CoA N-acyltransferases (Nat)"/>
    <property type="match status" value="1"/>
</dbReference>
<dbReference type="InterPro" id="IPR016181">
    <property type="entry name" value="Acyl_CoA_acyltransferase"/>
</dbReference>
<protein>
    <recommendedName>
        <fullName evidence="3">N-acetyltransferase domain-containing protein</fullName>
    </recommendedName>
</protein>
<sequence>EMLSRGLRCASTVSSRSFAPTSCDPTAKYDFHPADEKDTGKIMDIALNHFIYTEPHAVALGMTRESAKDLVDYVVSKSLHYPFGYTIAHRESGKTVGFRLMSVEHKDESKDFEPFLLDFDKCGDAEQIFMTLTESMKDGVWKTHPEAKKVIRREITFVRRDHQRQGIAQHLLHLGLNFGKLKAEGYDGLRSEATSKANQTLLAKNGYTMLMENERKSYIRKDGRPISFPDD</sequence>
<comment type="caution">
    <text evidence="1">The sequence shown here is derived from an EMBL/GenBank/DDBJ whole genome shotgun (WGS) entry which is preliminary data.</text>
</comment>
<feature type="non-terminal residue" evidence="1">
    <location>
        <position position="1"/>
    </location>
</feature>
<gene>
    <name evidence="1" type="ORF">PMAYCL1PPCAC_10999</name>
</gene>
<accession>A0AAN5CF65</accession>
<keyword evidence="2" id="KW-1185">Reference proteome</keyword>
<dbReference type="AlphaFoldDB" id="A0AAN5CF65"/>
<dbReference type="EMBL" id="BTRK01000003">
    <property type="protein sequence ID" value="GMR40804.1"/>
    <property type="molecule type" value="Genomic_DNA"/>
</dbReference>
<feature type="non-terminal residue" evidence="1">
    <location>
        <position position="231"/>
    </location>
</feature>
<evidence type="ECO:0000313" key="2">
    <source>
        <dbReference type="Proteomes" id="UP001328107"/>
    </source>
</evidence>
<dbReference type="Gene3D" id="3.40.630.30">
    <property type="match status" value="1"/>
</dbReference>
<dbReference type="GO" id="GO:0008080">
    <property type="term" value="F:N-acetyltransferase activity"/>
    <property type="evidence" value="ECO:0007669"/>
    <property type="project" value="TreeGrafter"/>
</dbReference>
<reference evidence="2" key="1">
    <citation type="submission" date="2022-10" db="EMBL/GenBank/DDBJ databases">
        <title>Genome assembly of Pristionchus species.</title>
        <authorList>
            <person name="Yoshida K."/>
            <person name="Sommer R.J."/>
        </authorList>
    </citation>
    <scope>NUCLEOTIDE SEQUENCE [LARGE SCALE GENOMIC DNA]</scope>
    <source>
        <strain evidence="2">RS5460</strain>
    </source>
</reference>
<evidence type="ECO:0008006" key="3">
    <source>
        <dbReference type="Google" id="ProtNLM"/>
    </source>
</evidence>